<accession>A0A1Y6LA07</accession>
<dbReference type="PANTHER" id="PTHR37014:SF9">
    <property type="entry name" value="CONSERVED HISTIDINE-RICH PROTEIN (AFU_ORTHOLOGUE AFUA_1G11910)"/>
    <property type="match status" value="1"/>
</dbReference>
<proteinExistence type="predicted"/>
<evidence type="ECO:0000313" key="3">
    <source>
        <dbReference type="Proteomes" id="UP000215453"/>
    </source>
</evidence>
<dbReference type="GO" id="GO:0019867">
    <property type="term" value="C:outer membrane"/>
    <property type="evidence" value="ECO:0007669"/>
    <property type="project" value="InterPro"/>
</dbReference>
<name>A0A1Y6LA07_ZYMTR</name>
<feature type="region of interest" description="Disordered" evidence="1">
    <location>
        <begin position="1"/>
        <end position="157"/>
    </location>
</feature>
<dbReference type="AlphaFoldDB" id="A0A1Y6LA07"/>
<evidence type="ECO:0000313" key="2">
    <source>
        <dbReference type="EMBL" id="SMY21155.1"/>
    </source>
</evidence>
<feature type="compositionally biased region" description="Basic and acidic residues" evidence="1">
    <location>
        <begin position="141"/>
        <end position="153"/>
    </location>
</feature>
<gene>
    <name evidence="2" type="ORF">ZT1A5_G2592</name>
</gene>
<evidence type="ECO:0008006" key="4">
    <source>
        <dbReference type="Google" id="ProtNLM"/>
    </source>
</evidence>
<evidence type="ECO:0000256" key="1">
    <source>
        <dbReference type="SAM" id="MobiDB-lite"/>
    </source>
</evidence>
<dbReference type="Proteomes" id="UP000215453">
    <property type="component" value="Chromosome 2"/>
</dbReference>
<organism evidence="2 3">
    <name type="scientific">Zymoseptoria tritici ST99CH_1A5</name>
    <dbReference type="NCBI Taxonomy" id="1276529"/>
    <lineage>
        <taxon>Eukaryota</taxon>
        <taxon>Fungi</taxon>
        <taxon>Dikarya</taxon>
        <taxon>Ascomycota</taxon>
        <taxon>Pezizomycotina</taxon>
        <taxon>Dothideomycetes</taxon>
        <taxon>Dothideomycetidae</taxon>
        <taxon>Mycosphaerellales</taxon>
        <taxon>Mycosphaerellaceae</taxon>
        <taxon>Zymoseptoria</taxon>
    </lineage>
</organism>
<feature type="compositionally biased region" description="Low complexity" evidence="1">
    <location>
        <begin position="7"/>
        <end position="67"/>
    </location>
</feature>
<feature type="compositionally biased region" description="Low complexity" evidence="1">
    <location>
        <begin position="106"/>
        <end position="120"/>
    </location>
</feature>
<dbReference type="PANTHER" id="PTHR37014">
    <property type="entry name" value="EXPRESSION LETHALITY PROTEIN HEL10, PUTATIVE (AFU_ORTHOLOGUE AFUA_1G06580)-RELATED"/>
    <property type="match status" value="1"/>
</dbReference>
<reference evidence="2 3" key="1">
    <citation type="submission" date="2016-10" db="EMBL/GenBank/DDBJ databases">
        <authorList>
            <person name="Varghese N."/>
        </authorList>
    </citation>
    <scope>NUCLEOTIDE SEQUENCE [LARGE SCALE GENOMIC DNA]</scope>
</reference>
<protein>
    <recommendedName>
        <fullName evidence="4">Glycine zipper 2TM domain-containing protein</fullName>
    </recommendedName>
</protein>
<dbReference type="EMBL" id="LT882677">
    <property type="protein sequence ID" value="SMY21155.1"/>
    <property type="molecule type" value="Genomic_DNA"/>
</dbReference>
<sequence length="206" mass="22167">MSGPYDQGYGQQNYNNQSYGYDTNYPPQGQGYQQGYQQQGSYPQQQPQYGQAQYGQPQYSQPQGYGAPPAPDYTGGQSGGYTPGAPPQHGGFQHNQQQQGYGGALQYGAQQHDPYAQQQQNTYGAPPAGSDPNNPYGYQKDPADPNHPQEGERGFMGAVAGGIGGHLLGKQAGHGILGTLAGAFLGSKGEDKFKQSHHNKHSNQRW</sequence>
<feature type="compositionally biased region" description="Low complexity" evidence="1">
    <location>
        <begin position="88"/>
        <end position="99"/>
    </location>
</feature>